<reference evidence="1" key="1">
    <citation type="submission" date="2022-04" db="EMBL/GenBank/DDBJ databases">
        <title>Genome of the entomopathogenic fungus Entomophthora muscae.</title>
        <authorList>
            <person name="Elya C."/>
            <person name="Lovett B.R."/>
            <person name="Lee E."/>
            <person name="Macias A.M."/>
            <person name="Hajek A.E."/>
            <person name="De Bivort B.L."/>
            <person name="Kasson M.T."/>
            <person name="De Fine Licht H.H."/>
            <person name="Stajich J.E."/>
        </authorList>
    </citation>
    <scope>NUCLEOTIDE SEQUENCE</scope>
    <source>
        <strain evidence="1">Berkeley</strain>
    </source>
</reference>
<sequence length="1428" mass="161171">MEVMEMNLFPKEDWKIRLEPETLKEIKLITDCALFNRKSVRQNTALVYNQVKFNLLRESSAGYSFLLVKLSGAIKNLVSYEEINEIVSFHIGSFNLELVRVVEFIIQLFELNVETQYNYFLGLLSNCPWFEPNGQDDQKSGVLLYSSILGFRFANSLGESPEKLCHVAALMVKHNLAKLELFYPQLGPSLEEWQAIFSLHVAGLKTRARPEAVLTNKFGTESGGNESRAKQGESSSLSKNNTKDEEPIEYQRISLLKALLSIGAYRDSLWILLRQPDFLGFDSDCALLTCRLISELLDFHGEYHSKCFAPLSIVGLNEPSAAPIKRKNPVLKALFPHPDQVFYYTEWKEEIDAELADQVFDWIKLLGPNVLDSKLFAHLASLAKEPLKASKTSAEYLRWSEILRYSLFPSLTISGGTEGSHNILWDTLSGLPVAERYSFYDEWNNGKGMDTVELQAIKLSSIKIFKQIANRITVVNARQFSVSLKSEILRCPGAIFLAILKSVCFYNRYEQYIEVFRYLSKLTADMFQYVALDLVSDPANRGLIQSERLKPDCLFAEGWLKSIAGFMGCLCRKYSILSMNTIVTYVVNQLSDGNLHDVVFLSELLIKLGYFEPHENLGNLPALTGGRALRTEVHPYPSEVAFSPSHAASLRLAEAVVKTRLLPLLIVLLARYQQSISYDYDVGPYMPDADITDRTIPGLTAGFVRASKGLLSTPKVLASHVDTFHDVTLRLIELLSILPEPFQYSDYLPSFTAFCKDYEVDYPLAFAFLRPHLATLVSRDMGELQTAAEEMEQGELKEDTEVAEPPNDIWLPSLQALANEFQQLYPHLTCGGISAEFYITFWQLSNYEICVPEAEYKQQITRLKNTPINGRSTEAAEARKSINKRIDALEKEQAKQQAIHLLCLQRISREKSHWFAPGTDPKALVTILVENCILQRCIVSGLDAMFCAKFLIMLHTQKTPGFSLVLAIDHIMEYFRKMLFLCTPKEARHFGQFITELFAPLNRWNANATEFESETSSLFSETSPTCISRAQHILKENSSKLEGQNLSSHDIFQFQMLNWNRQIFDAIFPCLESADYMQIHAAFTILAQVKDTYPLTKEHIVALLQQVEVLVLDPEVKMNSIALSYKCIVHIDEIVERCVPFAAFSRIHAIIFRPRPEARPAPEEARAGPVASPTARSTNARSSRHRSEQDRHPRNSPPQSQKRSRPEPSGDSRARPGNDPRDSRHSKSHQRGNSSLERAGRHELSRDIGIQQRDSGSQSRGSGNQPRDSGNQSRGSGNQPRDSVCQARDSGNQPRDSVIQTRDSGNHLRDSGRDRRSMPSSNRESQRDGRSHHNDRNNPSGRSPPPFKRHRNDYEQSASGNNRAPSPPAARGPRQRAENTLSSISVPGFGRERAPQRGGLNTQPSRRLPPGSAANAHLQDNQGRRYNR</sequence>
<organism evidence="1 2">
    <name type="scientific">Entomophthora muscae</name>
    <dbReference type="NCBI Taxonomy" id="34485"/>
    <lineage>
        <taxon>Eukaryota</taxon>
        <taxon>Fungi</taxon>
        <taxon>Fungi incertae sedis</taxon>
        <taxon>Zoopagomycota</taxon>
        <taxon>Entomophthoromycotina</taxon>
        <taxon>Entomophthoromycetes</taxon>
        <taxon>Entomophthorales</taxon>
        <taxon>Entomophthoraceae</taxon>
        <taxon>Entomophthora</taxon>
    </lineage>
</organism>
<name>A0ACC2UBN8_9FUNG</name>
<comment type="caution">
    <text evidence="1">The sequence shown here is derived from an EMBL/GenBank/DDBJ whole genome shotgun (WGS) entry which is preliminary data.</text>
</comment>
<proteinExistence type="predicted"/>
<gene>
    <name evidence="1" type="primary">RLR1_1</name>
    <name evidence="1" type="ORF">DSO57_1024431</name>
</gene>
<evidence type="ECO:0000313" key="2">
    <source>
        <dbReference type="Proteomes" id="UP001165960"/>
    </source>
</evidence>
<dbReference type="Proteomes" id="UP001165960">
    <property type="component" value="Unassembled WGS sequence"/>
</dbReference>
<keyword evidence="2" id="KW-1185">Reference proteome</keyword>
<evidence type="ECO:0000313" key="1">
    <source>
        <dbReference type="EMBL" id="KAJ9084444.1"/>
    </source>
</evidence>
<accession>A0ACC2UBN8</accession>
<protein>
    <submittedName>
        <fullName evidence="1">THO2 plays a role in transcriptional elongation</fullName>
    </submittedName>
</protein>
<dbReference type="EMBL" id="QTSX02000842">
    <property type="protein sequence ID" value="KAJ9084444.1"/>
    <property type="molecule type" value="Genomic_DNA"/>
</dbReference>